<sequence length="285" mass="31104">MGVSRREAETVARGDLSAHRSAHRSAQSSERMSTRPAQPRISVVVPALNEARNLREVLPALPPVHEVVLVDGGSVDGTVETARELLPGVVTVAQLRRGKGNALAAGFAKVTGDVVVMLDADGSADPAEIPRFVAALVDGADFAKGTRFRPGGGSEDITPVRRLGNRFLHTWMNVSFRTRFTDLCYGYNAFWADLVPLLDLPDHELVTPAGTPMLWGDGFEIETLLTCRVAAAGLAVTEVPSVERARIHGETNLRTFRDGFRVLHTLRTEKARLARDRRLDRELLD</sequence>
<keyword evidence="5" id="KW-1185">Reference proteome</keyword>
<dbReference type="InterPro" id="IPR001173">
    <property type="entry name" value="Glyco_trans_2-like"/>
</dbReference>
<gene>
    <name evidence="4" type="ORF">G5V58_10290</name>
</gene>
<comment type="similarity">
    <text evidence="1">Belongs to the glycosyltransferase 2 family.</text>
</comment>
<dbReference type="GO" id="GO:0016740">
    <property type="term" value="F:transferase activity"/>
    <property type="evidence" value="ECO:0007669"/>
    <property type="project" value="UniProtKB-KW"/>
</dbReference>
<dbReference type="PANTHER" id="PTHR48090:SF7">
    <property type="entry name" value="RFBJ PROTEIN"/>
    <property type="match status" value="1"/>
</dbReference>
<dbReference type="AlphaFoldDB" id="A0A6G6WD15"/>
<dbReference type="KEGG" id="nano:G5V58_10290"/>
<dbReference type="CDD" id="cd04179">
    <property type="entry name" value="DPM_DPG-synthase_like"/>
    <property type="match status" value="1"/>
</dbReference>
<name>A0A6G6WD15_9ACTN</name>
<evidence type="ECO:0000256" key="2">
    <source>
        <dbReference type="SAM" id="MobiDB-lite"/>
    </source>
</evidence>
<dbReference type="InterPro" id="IPR050256">
    <property type="entry name" value="Glycosyltransferase_2"/>
</dbReference>
<feature type="compositionally biased region" description="Basic and acidic residues" evidence="2">
    <location>
        <begin position="1"/>
        <end position="18"/>
    </location>
</feature>
<organism evidence="4 5">
    <name type="scientific">Nocardioides anomalus</name>
    <dbReference type="NCBI Taxonomy" id="2712223"/>
    <lineage>
        <taxon>Bacteria</taxon>
        <taxon>Bacillati</taxon>
        <taxon>Actinomycetota</taxon>
        <taxon>Actinomycetes</taxon>
        <taxon>Propionibacteriales</taxon>
        <taxon>Nocardioidaceae</taxon>
        <taxon>Nocardioides</taxon>
    </lineage>
</organism>
<evidence type="ECO:0000313" key="5">
    <source>
        <dbReference type="Proteomes" id="UP000502996"/>
    </source>
</evidence>
<accession>A0A6G6WD15</accession>
<protein>
    <submittedName>
        <fullName evidence="4">Glycosyltransferase family 2 protein</fullName>
    </submittedName>
</protein>
<reference evidence="4 5" key="1">
    <citation type="submission" date="2020-02" db="EMBL/GenBank/DDBJ databases">
        <title>Full genome sequence of Nocardioides sp. R-3366.</title>
        <authorList>
            <person name="Im W.-T."/>
        </authorList>
    </citation>
    <scope>NUCLEOTIDE SEQUENCE [LARGE SCALE GENOMIC DNA]</scope>
    <source>
        <strain evidence="4 5">R-3366</strain>
    </source>
</reference>
<dbReference type="SUPFAM" id="SSF53448">
    <property type="entry name" value="Nucleotide-diphospho-sugar transferases"/>
    <property type="match status" value="1"/>
</dbReference>
<dbReference type="Gene3D" id="3.90.550.10">
    <property type="entry name" value="Spore Coat Polysaccharide Biosynthesis Protein SpsA, Chain A"/>
    <property type="match status" value="1"/>
</dbReference>
<dbReference type="Pfam" id="PF00535">
    <property type="entry name" value="Glycos_transf_2"/>
    <property type="match status" value="1"/>
</dbReference>
<evidence type="ECO:0000256" key="1">
    <source>
        <dbReference type="ARBA" id="ARBA00006739"/>
    </source>
</evidence>
<feature type="region of interest" description="Disordered" evidence="2">
    <location>
        <begin position="1"/>
        <end position="38"/>
    </location>
</feature>
<evidence type="ECO:0000313" key="4">
    <source>
        <dbReference type="EMBL" id="QIG43096.1"/>
    </source>
</evidence>
<evidence type="ECO:0000259" key="3">
    <source>
        <dbReference type="Pfam" id="PF00535"/>
    </source>
</evidence>
<keyword evidence="4" id="KW-0808">Transferase</keyword>
<dbReference type="InterPro" id="IPR029044">
    <property type="entry name" value="Nucleotide-diphossugar_trans"/>
</dbReference>
<dbReference type="RefSeq" id="WP_165231939.1">
    <property type="nucleotide sequence ID" value="NZ_CP049257.1"/>
</dbReference>
<feature type="domain" description="Glycosyltransferase 2-like" evidence="3">
    <location>
        <begin position="42"/>
        <end position="170"/>
    </location>
</feature>
<proteinExistence type="inferred from homology"/>
<dbReference type="EMBL" id="CP049257">
    <property type="protein sequence ID" value="QIG43096.1"/>
    <property type="molecule type" value="Genomic_DNA"/>
</dbReference>
<dbReference type="Proteomes" id="UP000502996">
    <property type="component" value="Chromosome"/>
</dbReference>
<dbReference type="PANTHER" id="PTHR48090">
    <property type="entry name" value="UNDECAPRENYL-PHOSPHATE 4-DEOXY-4-FORMAMIDO-L-ARABINOSE TRANSFERASE-RELATED"/>
    <property type="match status" value="1"/>
</dbReference>